<dbReference type="SUPFAM" id="SSF52540">
    <property type="entry name" value="P-loop containing nucleoside triphosphate hydrolases"/>
    <property type="match status" value="1"/>
</dbReference>
<dbReference type="GO" id="GO:0043190">
    <property type="term" value="C:ATP-binding cassette (ABC) transporter complex"/>
    <property type="evidence" value="ECO:0007669"/>
    <property type="project" value="TreeGrafter"/>
</dbReference>
<gene>
    <name evidence="5" type="ORF">HC235_05555</name>
</gene>
<keyword evidence="6" id="KW-1185">Reference proteome</keyword>
<dbReference type="EMBL" id="JAAVJF010000002">
    <property type="protein sequence ID" value="NYR15423.1"/>
    <property type="molecule type" value="Genomic_DNA"/>
</dbReference>
<evidence type="ECO:0000313" key="5">
    <source>
        <dbReference type="EMBL" id="NYR15423.1"/>
    </source>
</evidence>
<dbReference type="Gene3D" id="3.40.50.300">
    <property type="entry name" value="P-loop containing nucleotide triphosphate hydrolases"/>
    <property type="match status" value="1"/>
</dbReference>
<dbReference type="GO" id="GO:0005524">
    <property type="term" value="F:ATP binding"/>
    <property type="evidence" value="ECO:0007669"/>
    <property type="project" value="UniProtKB-KW"/>
</dbReference>
<dbReference type="SMART" id="SM00382">
    <property type="entry name" value="AAA"/>
    <property type="match status" value="1"/>
</dbReference>
<evidence type="ECO:0000256" key="3">
    <source>
        <dbReference type="ARBA" id="ARBA00022840"/>
    </source>
</evidence>
<comment type="caution">
    <text evidence="5">The sequence shown here is derived from an EMBL/GenBank/DDBJ whole genome shotgun (WGS) entry which is preliminary data.</text>
</comment>
<dbReference type="InterPro" id="IPR027417">
    <property type="entry name" value="P-loop_NTPase"/>
</dbReference>
<dbReference type="OMA" id="SIMFQDP"/>
<accession>A0A7L4P9S7</accession>
<evidence type="ECO:0000256" key="2">
    <source>
        <dbReference type="ARBA" id="ARBA00022741"/>
    </source>
</evidence>
<evidence type="ECO:0000259" key="4">
    <source>
        <dbReference type="PROSITE" id="PS50893"/>
    </source>
</evidence>
<name>A0A7L4P9S7_9CREN</name>
<dbReference type="GO" id="GO:0042626">
    <property type="term" value="F:ATPase-coupled transmembrane transporter activity"/>
    <property type="evidence" value="ECO:0007669"/>
    <property type="project" value="TreeGrafter"/>
</dbReference>
<evidence type="ECO:0000256" key="1">
    <source>
        <dbReference type="ARBA" id="ARBA00022448"/>
    </source>
</evidence>
<dbReference type="Pfam" id="PF00005">
    <property type="entry name" value="ABC_tran"/>
    <property type="match status" value="1"/>
</dbReference>
<organism evidence="5 6">
    <name type="scientific">Pyrobaculum arsenaticum</name>
    <dbReference type="NCBI Taxonomy" id="121277"/>
    <lineage>
        <taxon>Archaea</taxon>
        <taxon>Thermoproteota</taxon>
        <taxon>Thermoprotei</taxon>
        <taxon>Thermoproteales</taxon>
        <taxon>Thermoproteaceae</taxon>
        <taxon>Pyrobaculum</taxon>
    </lineage>
</organism>
<dbReference type="InterPro" id="IPR003593">
    <property type="entry name" value="AAA+_ATPase"/>
</dbReference>
<dbReference type="InterPro" id="IPR003439">
    <property type="entry name" value="ABC_transporter-like_ATP-bd"/>
</dbReference>
<sequence length="215" mass="23471">MAIRLEDVWLDIDGRAVLRGVTGELKGLNILIGPNGSGKTVLLHAIAGILKPKRGRIDVEGVTSIMFQDPEVHFVAGTVLENAVLWGRGRSDEREIKEIAKELGIADLLNRSPFHLSWGQRKLSALLCALAGKPDVLLLDELPEGLSPRALKTAISAATSTAKTVVMTSHQFLELGWNLHFLADGTLYSGEEALAKASEYEYDKCRCPLFAVEER</sequence>
<dbReference type="PANTHER" id="PTHR43553">
    <property type="entry name" value="HEAVY METAL TRANSPORTER"/>
    <property type="match status" value="1"/>
</dbReference>
<proteinExistence type="predicted"/>
<feature type="domain" description="ABC transporter" evidence="4">
    <location>
        <begin position="3"/>
        <end position="209"/>
    </location>
</feature>
<protein>
    <submittedName>
        <fullName evidence="5">ATP-binding cassette domain-containing protein</fullName>
    </submittedName>
</protein>
<dbReference type="GeneID" id="5054471"/>
<dbReference type="InterPro" id="IPR050095">
    <property type="entry name" value="ECF_ABC_transporter_ATP-bd"/>
</dbReference>
<dbReference type="Proteomes" id="UP000554766">
    <property type="component" value="Unassembled WGS sequence"/>
</dbReference>
<reference evidence="5 6" key="1">
    <citation type="journal article" date="2020" name="Nat. Commun.">
        <title>The structures of two archaeal type IV pili illuminate evolutionary relationships.</title>
        <authorList>
            <person name="Wang F."/>
            <person name="Baquero D.P."/>
            <person name="Su Z."/>
            <person name="Beltran L.C."/>
            <person name="Prangishvili D."/>
            <person name="Krupovic M."/>
            <person name="Egelman E.H."/>
        </authorList>
    </citation>
    <scope>NUCLEOTIDE SEQUENCE [LARGE SCALE GENOMIC DNA]</scope>
    <source>
        <strain evidence="5 6">2GA</strain>
    </source>
</reference>
<dbReference type="PROSITE" id="PS50893">
    <property type="entry name" value="ABC_TRANSPORTER_2"/>
    <property type="match status" value="1"/>
</dbReference>
<dbReference type="AlphaFoldDB" id="A0A7L4P9S7"/>
<keyword evidence="1" id="KW-0813">Transport</keyword>
<keyword evidence="3 5" id="KW-0067">ATP-binding</keyword>
<keyword evidence="2" id="KW-0547">Nucleotide-binding</keyword>
<dbReference type="RefSeq" id="WP_011900764.1">
    <property type="nucleotide sequence ID" value="NZ_JAAVJF010000002.1"/>
</dbReference>
<dbReference type="GO" id="GO:0016887">
    <property type="term" value="F:ATP hydrolysis activity"/>
    <property type="evidence" value="ECO:0007669"/>
    <property type="project" value="InterPro"/>
</dbReference>
<evidence type="ECO:0000313" key="6">
    <source>
        <dbReference type="Proteomes" id="UP000554766"/>
    </source>
</evidence>